<accession>W6K2C8</accession>
<dbReference type="Proteomes" id="UP000035763">
    <property type="component" value="Unassembled WGS sequence"/>
</dbReference>
<reference evidence="1 2" key="1">
    <citation type="journal article" date="2013" name="ISME J.">
        <title>A metabolic model for members of the genus Tetrasphaera involved in enhanced biological phosphorus removal.</title>
        <authorList>
            <person name="Kristiansen R."/>
            <person name="Nguyen H.T.T."/>
            <person name="Saunders A.M."/>
            <person name="Nielsen J.L."/>
            <person name="Wimmer R."/>
            <person name="Le V.Q."/>
            <person name="McIlroy S.J."/>
            <person name="Petrovski S."/>
            <person name="Seviour R.J."/>
            <person name="Calteau A."/>
            <person name="Nielsen K.L."/>
            <person name="Nielsen P.H."/>
        </authorList>
    </citation>
    <scope>NUCLEOTIDE SEQUENCE [LARGE SCALE GENOMIC DNA]</scope>
    <source>
        <strain evidence="1 2">Ben110</strain>
    </source>
</reference>
<protein>
    <recommendedName>
        <fullName evidence="3">DUF3349 domain-containing protein</fullName>
    </recommendedName>
</protein>
<dbReference type="InterPro" id="IPR044918">
    <property type="entry name" value="DUF3349_helical"/>
</dbReference>
<dbReference type="OrthoDB" id="4350726at2"/>
<dbReference type="Gene3D" id="1.10.150.430">
    <property type="entry name" value="DUF3349, helical bundle"/>
    <property type="match status" value="2"/>
</dbReference>
<evidence type="ECO:0008006" key="3">
    <source>
        <dbReference type="Google" id="ProtNLM"/>
    </source>
</evidence>
<evidence type="ECO:0000313" key="1">
    <source>
        <dbReference type="EMBL" id="CCH75697.1"/>
    </source>
</evidence>
<name>W6K2C8_9MICO</name>
<evidence type="ECO:0000313" key="2">
    <source>
        <dbReference type="Proteomes" id="UP000035763"/>
    </source>
</evidence>
<proteinExistence type="predicted"/>
<dbReference type="RefSeq" id="WP_083433441.1">
    <property type="nucleotide sequence ID" value="NZ_HG764815.1"/>
</dbReference>
<organism evidence="1 2">
    <name type="scientific">Nostocoides australiense Ben110</name>
    <dbReference type="NCBI Taxonomy" id="1193182"/>
    <lineage>
        <taxon>Bacteria</taxon>
        <taxon>Bacillati</taxon>
        <taxon>Actinomycetota</taxon>
        <taxon>Actinomycetes</taxon>
        <taxon>Micrococcales</taxon>
        <taxon>Intrasporangiaceae</taxon>
        <taxon>Nostocoides</taxon>
    </lineage>
</organism>
<dbReference type="Pfam" id="PF11829">
    <property type="entry name" value="DUF3349"/>
    <property type="match status" value="2"/>
</dbReference>
<gene>
    <name evidence="1" type="ORF">BN11_90012</name>
</gene>
<keyword evidence="2" id="KW-1185">Reference proteome</keyword>
<comment type="caution">
    <text evidence="1">The sequence shown here is derived from an EMBL/GenBank/DDBJ whole genome shotgun (WGS) entry which is preliminary data.</text>
</comment>
<dbReference type="AlphaFoldDB" id="W6K2C8"/>
<dbReference type="InterPro" id="IPR021784">
    <property type="entry name" value="DUF3349"/>
</dbReference>
<sequence length="198" mass="21557">MPALISEVLSWVRTGFPDGVPDAEAPALFAVLTERLGTERAQEVLRQLSVDGRLTPQAASSLLADDVQKRQIAAKLVLGGWPLGPAEDAEPEPPQEGGALGRIVAWLREGYPGGVPDHDYIPLLALLERRLTKSEVKQIARSLRRADVSPAGPEDIAAAITEYTLVEPRDADLRRVRNQLAKQGWPVDFPDPDQEPAH</sequence>
<dbReference type="STRING" id="1193182.BN11_90012"/>
<dbReference type="EMBL" id="CAJA01000518">
    <property type="protein sequence ID" value="CCH75697.1"/>
    <property type="molecule type" value="Genomic_DNA"/>
</dbReference>